<gene>
    <name evidence="1" type="ORF">BDM02DRAFT_3072401</name>
</gene>
<name>A0ACB6ZLD9_THEGA</name>
<reference evidence="1" key="2">
    <citation type="journal article" date="2020" name="Nat. Commun.">
        <title>Large-scale genome sequencing of mycorrhizal fungi provides insights into the early evolution of symbiotic traits.</title>
        <authorList>
            <person name="Miyauchi S."/>
            <person name="Kiss E."/>
            <person name="Kuo A."/>
            <person name="Drula E."/>
            <person name="Kohler A."/>
            <person name="Sanchez-Garcia M."/>
            <person name="Morin E."/>
            <person name="Andreopoulos B."/>
            <person name="Barry K.W."/>
            <person name="Bonito G."/>
            <person name="Buee M."/>
            <person name="Carver A."/>
            <person name="Chen C."/>
            <person name="Cichocki N."/>
            <person name="Clum A."/>
            <person name="Culley D."/>
            <person name="Crous P.W."/>
            <person name="Fauchery L."/>
            <person name="Girlanda M."/>
            <person name="Hayes R.D."/>
            <person name="Keri Z."/>
            <person name="LaButti K."/>
            <person name="Lipzen A."/>
            <person name="Lombard V."/>
            <person name="Magnuson J."/>
            <person name="Maillard F."/>
            <person name="Murat C."/>
            <person name="Nolan M."/>
            <person name="Ohm R.A."/>
            <person name="Pangilinan J."/>
            <person name="Pereira M.F."/>
            <person name="Perotto S."/>
            <person name="Peter M."/>
            <person name="Pfister S."/>
            <person name="Riley R."/>
            <person name="Sitrit Y."/>
            <person name="Stielow J.B."/>
            <person name="Szollosi G."/>
            <person name="Zifcakova L."/>
            <person name="Stursova M."/>
            <person name="Spatafora J.W."/>
            <person name="Tedersoo L."/>
            <person name="Vaario L.M."/>
            <person name="Yamada A."/>
            <person name="Yan M."/>
            <person name="Wang P."/>
            <person name="Xu J."/>
            <person name="Bruns T."/>
            <person name="Baldrian P."/>
            <person name="Vilgalys R."/>
            <person name="Dunand C."/>
            <person name="Henrissat B."/>
            <person name="Grigoriev I.V."/>
            <person name="Hibbett D."/>
            <person name="Nagy L.G."/>
            <person name="Martin F.M."/>
        </authorList>
    </citation>
    <scope>NUCLEOTIDE SEQUENCE</scope>
    <source>
        <strain evidence="1">P2</strain>
    </source>
</reference>
<proteinExistence type="predicted"/>
<organism evidence="1 2">
    <name type="scientific">Thelephora ganbajun</name>
    <name type="common">Ganba fungus</name>
    <dbReference type="NCBI Taxonomy" id="370292"/>
    <lineage>
        <taxon>Eukaryota</taxon>
        <taxon>Fungi</taxon>
        <taxon>Dikarya</taxon>
        <taxon>Basidiomycota</taxon>
        <taxon>Agaricomycotina</taxon>
        <taxon>Agaricomycetes</taxon>
        <taxon>Thelephorales</taxon>
        <taxon>Thelephoraceae</taxon>
        <taxon>Thelephora</taxon>
    </lineage>
</organism>
<protein>
    <submittedName>
        <fullName evidence="1">Uncharacterized protein</fullName>
    </submittedName>
</protein>
<evidence type="ECO:0000313" key="1">
    <source>
        <dbReference type="EMBL" id="KAF9650220.1"/>
    </source>
</evidence>
<comment type="caution">
    <text evidence="1">The sequence shown here is derived from an EMBL/GenBank/DDBJ whole genome shotgun (WGS) entry which is preliminary data.</text>
</comment>
<feature type="non-terminal residue" evidence="1">
    <location>
        <position position="57"/>
    </location>
</feature>
<feature type="non-terminal residue" evidence="1">
    <location>
        <position position="1"/>
    </location>
</feature>
<sequence length="57" mass="6346">ASSVDAECAFSGGHLQVNHLQHGTLSQTFKAQMAIGSWVRTDIFLTLEPFEKIIERE</sequence>
<keyword evidence="2" id="KW-1185">Reference proteome</keyword>
<reference evidence="1" key="1">
    <citation type="submission" date="2019-10" db="EMBL/GenBank/DDBJ databases">
        <authorList>
            <consortium name="DOE Joint Genome Institute"/>
            <person name="Kuo A."/>
            <person name="Miyauchi S."/>
            <person name="Kiss E."/>
            <person name="Drula E."/>
            <person name="Kohler A."/>
            <person name="Sanchez-Garcia M."/>
            <person name="Andreopoulos B."/>
            <person name="Barry K.W."/>
            <person name="Bonito G."/>
            <person name="Buee M."/>
            <person name="Carver A."/>
            <person name="Chen C."/>
            <person name="Cichocki N."/>
            <person name="Clum A."/>
            <person name="Culley D."/>
            <person name="Crous P.W."/>
            <person name="Fauchery L."/>
            <person name="Girlanda M."/>
            <person name="Hayes R."/>
            <person name="Keri Z."/>
            <person name="Labutti K."/>
            <person name="Lipzen A."/>
            <person name="Lombard V."/>
            <person name="Magnuson J."/>
            <person name="Maillard F."/>
            <person name="Morin E."/>
            <person name="Murat C."/>
            <person name="Nolan M."/>
            <person name="Ohm R."/>
            <person name="Pangilinan J."/>
            <person name="Pereira M."/>
            <person name="Perotto S."/>
            <person name="Peter M."/>
            <person name="Riley R."/>
            <person name="Sitrit Y."/>
            <person name="Stielow B."/>
            <person name="Szollosi G."/>
            <person name="Zifcakova L."/>
            <person name="Stursova M."/>
            <person name="Spatafora J.W."/>
            <person name="Tedersoo L."/>
            <person name="Vaario L.-M."/>
            <person name="Yamada A."/>
            <person name="Yan M."/>
            <person name="Wang P."/>
            <person name="Xu J."/>
            <person name="Bruns T."/>
            <person name="Baldrian P."/>
            <person name="Vilgalys R."/>
            <person name="Henrissat B."/>
            <person name="Grigoriev I.V."/>
            <person name="Hibbett D."/>
            <person name="Nagy L.G."/>
            <person name="Martin F.M."/>
        </authorList>
    </citation>
    <scope>NUCLEOTIDE SEQUENCE</scope>
    <source>
        <strain evidence="1">P2</strain>
    </source>
</reference>
<dbReference type="EMBL" id="MU117987">
    <property type="protein sequence ID" value="KAF9650220.1"/>
    <property type="molecule type" value="Genomic_DNA"/>
</dbReference>
<accession>A0ACB6ZLD9</accession>
<evidence type="ECO:0000313" key="2">
    <source>
        <dbReference type="Proteomes" id="UP000886501"/>
    </source>
</evidence>
<dbReference type="Proteomes" id="UP000886501">
    <property type="component" value="Unassembled WGS sequence"/>
</dbReference>